<evidence type="ECO:0000313" key="4">
    <source>
        <dbReference type="EMBL" id="KAK8070332.1"/>
    </source>
</evidence>
<dbReference type="EMBL" id="JAQQWL010000006">
    <property type="protein sequence ID" value="KAK8070332.1"/>
    <property type="molecule type" value="Genomic_DNA"/>
</dbReference>
<dbReference type="PANTHER" id="PTHR33928">
    <property type="entry name" value="POLYGALACTURONASE QRT3"/>
    <property type="match status" value="1"/>
</dbReference>
<dbReference type="InterPro" id="IPR039279">
    <property type="entry name" value="QRT3-like"/>
</dbReference>
<dbReference type="Pfam" id="PF12708">
    <property type="entry name" value="Pect-lyase_RHGA_epim"/>
    <property type="match status" value="1"/>
</dbReference>
<dbReference type="SUPFAM" id="SSF51126">
    <property type="entry name" value="Pectin lyase-like"/>
    <property type="match status" value="2"/>
</dbReference>
<dbReference type="InterPro" id="IPR024535">
    <property type="entry name" value="RHGA/B-epi-like_pectate_lyase"/>
</dbReference>
<keyword evidence="4" id="KW-0378">Hydrolase</keyword>
<protein>
    <submittedName>
        <fullName evidence="4">Glycoside hydrolase family 55 protein</fullName>
    </submittedName>
</protein>
<dbReference type="Gene3D" id="2.160.20.10">
    <property type="entry name" value="Single-stranded right-handed beta-helix, Pectin lyase-like"/>
    <property type="match status" value="2"/>
</dbReference>
<feature type="chain" id="PRO_5045243041" evidence="2">
    <location>
        <begin position="20"/>
        <end position="1340"/>
    </location>
</feature>
<feature type="domain" description="Rhamnogalacturonase A/B/Epimerase-like pectate lyase" evidence="3">
    <location>
        <begin position="210"/>
        <end position="414"/>
    </location>
</feature>
<dbReference type="Proteomes" id="UP001480595">
    <property type="component" value="Unassembled WGS sequence"/>
</dbReference>
<dbReference type="InterPro" id="IPR012334">
    <property type="entry name" value="Pectin_lyas_fold"/>
</dbReference>
<reference evidence="4 5" key="1">
    <citation type="submission" date="2023-01" db="EMBL/GenBank/DDBJ databases">
        <title>Analysis of 21 Apiospora genomes using comparative genomics revels a genus with tremendous synthesis potential of carbohydrate active enzymes and secondary metabolites.</title>
        <authorList>
            <person name="Sorensen T."/>
        </authorList>
    </citation>
    <scope>NUCLEOTIDE SEQUENCE [LARGE SCALE GENOMIC DNA]</scope>
    <source>
        <strain evidence="4 5">CBS 135458</strain>
    </source>
</reference>
<accession>A0ABR1VGQ9</accession>
<proteinExistence type="predicted"/>
<dbReference type="CDD" id="cd23668">
    <property type="entry name" value="GH55_beta13glucanase-like"/>
    <property type="match status" value="1"/>
</dbReference>
<name>A0ABR1VGQ9_9PEZI</name>
<dbReference type="RefSeq" id="XP_066717626.1">
    <property type="nucleotide sequence ID" value="XM_066858357.1"/>
</dbReference>
<keyword evidence="5" id="KW-1185">Reference proteome</keyword>
<keyword evidence="2" id="KW-0732">Signal</keyword>
<feature type="signal peptide" evidence="2">
    <location>
        <begin position="1"/>
        <end position="19"/>
    </location>
</feature>
<dbReference type="PANTHER" id="PTHR33928:SF2">
    <property type="entry name" value="PECTATE LYASE SUPERFAMILY PROTEIN DOMAIN-CONTAINING PROTEIN-RELATED"/>
    <property type="match status" value="1"/>
</dbReference>
<dbReference type="GeneID" id="92091420"/>
<evidence type="ECO:0000259" key="3">
    <source>
        <dbReference type="Pfam" id="PF12708"/>
    </source>
</evidence>
<sequence>MLLPSFCTCLLAIPPLASAGSVFNSKPNNTLSDTSSPVNVAAFVDGFLENWKKDNPELGLPELDSLAASANTVKNALLNPPDLSKAKRNRAADASPRLAPHVPSHRGRFANSTLKPLRARKADLATFQVNETVAMAAALVAEADYANAEPVTYPTLTPEMAQLRSQLRGSPMESPSNLTKRSKQSWWMEEIEHLGRVPYGGSENDDYKVFRNVKDYGAKGDGKTDDTEAINKALGDQNRCGKNCGASTVKPAIVYFPDGTYLVSSPLKSHYNTQMIGNVNTRPVLKAAKSFTGLGVVSVDEYTGGNGGEEQWFINQNNFLRQLRNFIVDVQDAEMTDIAGVHWQVAQATSIQNVAFFQSPDKGKDHIGVFAENGSGGWMSDLDFFNGAIGMRCGNQQFTTRNLVFLECRTGVGTSLMLGISDLLTRDLVQIDMLWDWGWTWKSLLMSTSEYGIKMGGGEVGGSLVVLDSVFYNMPTERRHHGAAHVGRRRAGRRDDHDRILDSGQDIRQKHLGGPVPGRYPVRCPPTVKELMGEKGYYEREKPQYEDLDANHFMNARLAAKGDGSTDDTFSLGLMFSLAAALGRPLYIPFGSYIITRTIKIPKGSVVVGECWAQLVAKGSYFSDLHNPKVMVQVGEWSETGSVEIQDLMLTVEGPTAGVILMEWNMAQELQGSAAMWDTHFRIGGAKGSHLTAADCPKLTGSVNPNCVAGSMMLHLTESSSAYLENVWAWVADHDFDSGPAQTQIDIYVARGILIESREGPVWLYGTASEHTLFYQPSLRTFSRTRFHRALSPTPSGSSRDPDFKECPASNPFCSTAWGLMVIGSTDVHIFGAGLYNWFQAYTQPCVDQQDCQQRVVRIKDSGNIWIYNLYTIGTVEMVNYQDAQPVLAKDNTNEVGHPFTSIINAYLMASDGEGRLPITDDGLFPEDLEEIPEYIVDHHLAPCSGVYRTLEQVSDAKDSIPSHCFDTYLADVQIAVLDGALNDYNDVVANHYDDHFKVFERSTKQQAPASIDAYMRGAQSSGNFKCTERQYKVCCSSCNGPWGACTTCDTSVDCKKSGYYAVAVDCPTDTPDPYDIYKETPPEISYELTNADRFYSEISDKFGISRDWLTFGDHMVKLSNGCQYAGEDVNDCIKRTSKYWHGYPQLKDDFQVPNPKDVVSKAYDNSAGLVARARSAQRFAAYEMGHTGHSDLVDSMAVPALSMAEAVANMRSIVQQADKIEEAERKEFISNFITGMFMLIPVAGEAAAAVGGTALRAIIEMAGELANIGVTVWEAVDDPDSALSTMFGLLMGGVSRQPFRDAASAFRGKMKNSGEREKLPPRVKTDLQTIQDLRSMCLR</sequence>
<dbReference type="GO" id="GO:0016787">
    <property type="term" value="F:hydrolase activity"/>
    <property type="evidence" value="ECO:0007669"/>
    <property type="project" value="UniProtKB-KW"/>
</dbReference>
<gene>
    <name evidence="4" type="ORF">PG994_006948</name>
</gene>
<evidence type="ECO:0000313" key="5">
    <source>
        <dbReference type="Proteomes" id="UP001480595"/>
    </source>
</evidence>
<evidence type="ECO:0000256" key="1">
    <source>
        <dbReference type="SAM" id="MobiDB-lite"/>
    </source>
</evidence>
<evidence type="ECO:0000256" key="2">
    <source>
        <dbReference type="SAM" id="SignalP"/>
    </source>
</evidence>
<dbReference type="InterPro" id="IPR011050">
    <property type="entry name" value="Pectin_lyase_fold/virulence"/>
</dbReference>
<feature type="region of interest" description="Disordered" evidence="1">
    <location>
        <begin position="80"/>
        <end position="109"/>
    </location>
</feature>
<comment type="caution">
    <text evidence="4">The sequence shown here is derived from an EMBL/GenBank/DDBJ whole genome shotgun (WGS) entry which is preliminary data.</text>
</comment>
<organism evidence="4 5">
    <name type="scientific">Apiospora phragmitis</name>
    <dbReference type="NCBI Taxonomy" id="2905665"/>
    <lineage>
        <taxon>Eukaryota</taxon>
        <taxon>Fungi</taxon>
        <taxon>Dikarya</taxon>
        <taxon>Ascomycota</taxon>
        <taxon>Pezizomycotina</taxon>
        <taxon>Sordariomycetes</taxon>
        <taxon>Xylariomycetidae</taxon>
        <taxon>Amphisphaeriales</taxon>
        <taxon>Apiosporaceae</taxon>
        <taxon>Apiospora</taxon>
    </lineage>
</organism>